<evidence type="ECO:0000313" key="2">
    <source>
        <dbReference type="EMBL" id="GAG37221.1"/>
    </source>
</evidence>
<dbReference type="SMART" id="SM00567">
    <property type="entry name" value="EZ_HEAT"/>
    <property type="match status" value="4"/>
</dbReference>
<organism evidence="2">
    <name type="scientific">marine sediment metagenome</name>
    <dbReference type="NCBI Taxonomy" id="412755"/>
    <lineage>
        <taxon>unclassified sequences</taxon>
        <taxon>metagenomes</taxon>
        <taxon>ecological metagenomes</taxon>
    </lineage>
</organism>
<dbReference type="GO" id="GO:0016491">
    <property type="term" value="F:oxidoreductase activity"/>
    <property type="evidence" value="ECO:0007669"/>
    <property type="project" value="InterPro"/>
</dbReference>
<dbReference type="Gene3D" id="1.25.10.10">
    <property type="entry name" value="Leucine-rich Repeat Variant"/>
    <property type="match status" value="1"/>
</dbReference>
<dbReference type="SUPFAM" id="SSF52833">
    <property type="entry name" value="Thioredoxin-like"/>
    <property type="match status" value="1"/>
</dbReference>
<name>X0YK98_9ZZZZ</name>
<proteinExistence type="predicted"/>
<feature type="domain" description="Alkyl hydroperoxide reductase subunit C/ Thiol specific antioxidant" evidence="1">
    <location>
        <begin position="166"/>
        <end position="212"/>
    </location>
</feature>
<comment type="caution">
    <text evidence="2">The sequence shown here is derived from an EMBL/GenBank/DDBJ whole genome shotgun (WGS) entry which is preliminary data.</text>
</comment>
<protein>
    <recommendedName>
        <fullName evidence="1">Alkyl hydroperoxide reductase subunit C/ Thiol specific antioxidant domain-containing protein</fullName>
    </recommendedName>
</protein>
<dbReference type="EMBL" id="BARS01040577">
    <property type="protein sequence ID" value="GAG37221.1"/>
    <property type="molecule type" value="Genomic_DNA"/>
</dbReference>
<accession>X0YK98</accession>
<dbReference type="PANTHER" id="PTHR12697:SF5">
    <property type="entry name" value="DEOXYHYPUSINE HYDROXYLASE"/>
    <property type="match status" value="1"/>
</dbReference>
<dbReference type="InterPro" id="IPR004155">
    <property type="entry name" value="PBS_lyase_HEAT"/>
</dbReference>
<dbReference type="Gene3D" id="3.40.30.10">
    <property type="entry name" value="Glutaredoxin"/>
    <property type="match status" value="1"/>
</dbReference>
<dbReference type="PANTHER" id="PTHR12697">
    <property type="entry name" value="PBS LYASE HEAT-LIKE PROTEIN"/>
    <property type="match status" value="1"/>
</dbReference>
<dbReference type="Pfam" id="PF00578">
    <property type="entry name" value="AhpC-TSA"/>
    <property type="match status" value="1"/>
</dbReference>
<feature type="non-terminal residue" evidence="2">
    <location>
        <position position="214"/>
    </location>
</feature>
<dbReference type="Pfam" id="PF13646">
    <property type="entry name" value="HEAT_2"/>
    <property type="match status" value="1"/>
</dbReference>
<dbReference type="InterPro" id="IPR016024">
    <property type="entry name" value="ARM-type_fold"/>
</dbReference>
<dbReference type="AlphaFoldDB" id="X0YK98"/>
<gene>
    <name evidence="2" type="ORF">S01H1_61831</name>
</gene>
<dbReference type="InterPro" id="IPR036249">
    <property type="entry name" value="Thioredoxin-like_sf"/>
</dbReference>
<reference evidence="2" key="1">
    <citation type="journal article" date="2014" name="Front. Microbiol.">
        <title>High frequency of phylogenetically diverse reductive dehalogenase-homologous genes in deep subseafloor sedimentary metagenomes.</title>
        <authorList>
            <person name="Kawai M."/>
            <person name="Futagami T."/>
            <person name="Toyoda A."/>
            <person name="Takaki Y."/>
            <person name="Nishi S."/>
            <person name="Hori S."/>
            <person name="Arai W."/>
            <person name="Tsubouchi T."/>
            <person name="Morono Y."/>
            <person name="Uchiyama I."/>
            <person name="Ito T."/>
            <person name="Fujiyama A."/>
            <person name="Inagaki F."/>
            <person name="Takami H."/>
        </authorList>
    </citation>
    <scope>NUCLEOTIDE SEQUENCE</scope>
    <source>
        <strain evidence="2">Expedition CK06-06</strain>
    </source>
</reference>
<dbReference type="InterPro" id="IPR011989">
    <property type="entry name" value="ARM-like"/>
</dbReference>
<evidence type="ECO:0000259" key="1">
    <source>
        <dbReference type="Pfam" id="PF00578"/>
    </source>
</evidence>
<dbReference type="SUPFAM" id="SSF48371">
    <property type="entry name" value="ARM repeat"/>
    <property type="match status" value="1"/>
</dbReference>
<sequence>MGIKSALERIRSYDFEKNSGYEGVGNMNDEAWKVRTLAVRDLLRAGSSAGEPLREALGDDNRHVRHVAAMVLGLLQAENAVAELEKTAREDPDPIVRCQAAEALGQIRNPNAAEVLQNVAEADSNRNVKHRAVLALGALDDPDPGYEEVVEKFVSMDEKNFELVQVGEKAPDFSLKDTRGNVFKLYDSLAGKEYFVLIWIFADWCGVCQVEFHD</sequence>
<dbReference type="GO" id="GO:0016209">
    <property type="term" value="F:antioxidant activity"/>
    <property type="evidence" value="ECO:0007669"/>
    <property type="project" value="InterPro"/>
</dbReference>
<dbReference type="InterPro" id="IPR000866">
    <property type="entry name" value="AhpC/TSA"/>
</dbReference>